<name>A0A166B014_9AGAM</name>
<proteinExistence type="predicted"/>
<dbReference type="AlphaFoldDB" id="A0A166B014"/>
<dbReference type="Proteomes" id="UP000076798">
    <property type="component" value="Unassembled WGS sequence"/>
</dbReference>
<feature type="transmembrane region" description="Helical" evidence="2">
    <location>
        <begin position="26"/>
        <end position="45"/>
    </location>
</feature>
<keyword evidence="4" id="KW-1185">Reference proteome</keyword>
<keyword evidence="2" id="KW-0472">Membrane</keyword>
<reference evidence="3 4" key="1">
    <citation type="journal article" date="2016" name="Mol. Biol. Evol.">
        <title>Comparative Genomics of Early-Diverging Mushroom-Forming Fungi Provides Insights into the Origins of Lignocellulose Decay Capabilities.</title>
        <authorList>
            <person name="Nagy L.G."/>
            <person name="Riley R."/>
            <person name="Tritt A."/>
            <person name="Adam C."/>
            <person name="Daum C."/>
            <person name="Floudas D."/>
            <person name="Sun H."/>
            <person name="Yadav J.S."/>
            <person name="Pangilinan J."/>
            <person name="Larsson K.H."/>
            <person name="Matsuura K."/>
            <person name="Barry K."/>
            <person name="Labutti K."/>
            <person name="Kuo R."/>
            <person name="Ohm R.A."/>
            <person name="Bhattacharya S.S."/>
            <person name="Shirouzu T."/>
            <person name="Yoshinaga Y."/>
            <person name="Martin F.M."/>
            <person name="Grigoriev I.V."/>
            <person name="Hibbett D.S."/>
        </authorList>
    </citation>
    <scope>NUCLEOTIDE SEQUENCE [LARGE SCALE GENOMIC DNA]</scope>
    <source>
        <strain evidence="3 4">HHB10207 ss-3</strain>
    </source>
</reference>
<gene>
    <name evidence="3" type="ORF">SISSUDRAFT_122717</name>
</gene>
<evidence type="ECO:0000256" key="2">
    <source>
        <dbReference type="SAM" id="Phobius"/>
    </source>
</evidence>
<organism evidence="3 4">
    <name type="scientific">Sistotremastrum suecicum HHB10207 ss-3</name>
    <dbReference type="NCBI Taxonomy" id="1314776"/>
    <lineage>
        <taxon>Eukaryota</taxon>
        <taxon>Fungi</taxon>
        <taxon>Dikarya</taxon>
        <taxon>Basidiomycota</taxon>
        <taxon>Agaricomycotina</taxon>
        <taxon>Agaricomycetes</taxon>
        <taxon>Sistotremastrales</taxon>
        <taxon>Sistotremastraceae</taxon>
        <taxon>Sistotremastrum</taxon>
    </lineage>
</organism>
<sequence>MTHCPSRTLSLREAIKRLISSSQNDGLTFSKSVVLWYIIVVYVNIVRTRRKSRVHGRKTRNETAVEASIKDSDPRAEWHTSISQHPLTQNANLDVALDSEQKTVRGRRRPRSPRYCISDSLVLDSDNASTSSLDHISIFRTPTDLSRSGHGVGQLGAILVPHRAPSRERQLFLSASAALPMREEIDGKR</sequence>
<evidence type="ECO:0000313" key="3">
    <source>
        <dbReference type="EMBL" id="KZT35867.1"/>
    </source>
</evidence>
<accession>A0A166B014</accession>
<feature type="compositionally biased region" description="Basic and acidic residues" evidence="1">
    <location>
        <begin position="59"/>
        <end position="78"/>
    </location>
</feature>
<protein>
    <submittedName>
        <fullName evidence="3">Uncharacterized protein</fullName>
    </submittedName>
</protein>
<feature type="region of interest" description="Disordered" evidence="1">
    <location>
        <begin position="53"/>
        <end position="84"/>
    </location>
</feature>
<evidence type="ECO:0000256" key="1">
    <source>
        <dbReference type="SAM" id="MobiDB-lite"/>
    </source>
</evidence>
<keyword evidence="2" id="KW-1133">Transmembrane helix</keyword>
<keyword evidence="2" id="KW-0812">Transmembrane</keyword>
<evidence type="ECO:0000313" key="4">
    <source>
        <dbReference type="Proteomes" id="UP000076798"/>
    </source>
</evidence>
<dbReference type="EMBL" id="KV428125">
    <property type="protein sequence ID" value="KZT35867.1"/>
    <property type="molecule type" value="Genomic_DNA"/>
</dbReference>